<dbReference type="AlphaFoldDB" id="Q0UGE4"/>
<reference evidence="2" key="1">
    <citation type="journal article" date="2007" name="Plant Cell">
        <title>Dothideomycete-plant interactions illuminated by genome sequencing and EST analysis of the wheat pathogen Stagonospora nodorum.</title>
        <authorList>
            <person name="Hane J.K."/>
            <person name="Lowe R.G."/>
            <person name="Solomon P.S."/>
            <person name="Tan K.C."/>
            <person name="Schoch C.L."/>
            <person name="Spatafora J.W."/>
            <person name="Crous P.W."/>
            <person name="Kodira C."/>
            <person name="Birren B.W."/>
            <person name="Galagan J.E."/>
            <person name="Torriani S.F."/>
            <person name="McDonald B.A."/>
            <person name="Oliver R.P."/>
        </authorList>
    </citation>
    <scope>NUCLEOTIDE SEQUENCE [LARGE SCALE GENOMIC DNA]</scope>
    <source>
        <strain evidence="2">SN15 / ATCC MYA-4574 / FGSC 10173</strain>
    </source>
</reference>
<dbReference type="EMBL" id="CH445338">
    <property type="protein sequence ID" value="EAT83362.1"/>
    <property type="molecule type" value="Genomic_DNA"/>
</dbReference>
<dbReference type="GeneID" id="5976372"/>
<sequence length="390" mass="44321">MAEVLGPLGTTTSILSLVFTMIPTIMKARQNYVECLDQLRRYKIRVDSCEARRETLMEKCQGSSLSASSNTEGIMEDVVQLRERMTKELQSYDITQTELENWQQQRTIPDKINRNIIEDWITGMEKSVEALEKLFQSELELQTAGHLKTLSQDNVLNLEGVKRFVKSLSRLATTLYKGTVTSFETASAHDWALELAPSVALADVEEWNFAQVTLALSFSGPRLQQRKQQFKIRACYQVGENTDSVTRWQAEQIVKNNIKGVSGPPIEGLLCVVQQDHGRRTRPLGELFVKNPHLFLDVAWRPDRVSLILGIVKWALLLWDTEWMKHLCSYGLHIEKIPTERVATKDPITEGTIVDASHEYAPTDDKALGEDARRRDDAAKLKGWPEAAMY</sequence>
<evidence type="ECO:0000313" key="2">
    <source>
        <dbReference type="Proteomes" id="UP000001055"/>
    </source>
</evidence>
<proteinExistence type="predicted"/>
<dbReference type="KEGG" id="pno:SNOG_09170"/>
<name>Q0UGE4_PHANO</name>
<gene>
    <name evidence="1" type="ORF">SNOG_09170</name>
</gene>
<dbReference type="Proteomes" id="UP000001055">
    <property type="component" value="Unassembled WGS sequence"/>
</dbReference>
<dbReference type="InParanoid" id="Q0UGE4"/>
<organism evidence="1 2">
    <name type="scientific">Phaeosphaeria nodorum (strain SN15 / ATCC MYA-4574 / FGSC 10173)</name>
    <name type="common">Glume blotch fungus</name>
    <name type="synonym">Parastagonospora nodorum</name>
    <dbReference type="NCBI Taxonomy" id="321614"/>
    <lineage>
        <taxon>Eukaryota</taxon>
        <taxon>Fungi</taxon>
        <taxon>Dikarya</taxon>
        <taxon>Ascomycota</taxon>
        <taxon>Pezizomycotina</taxon>
        <taxon>Dothideomycetes</taxon>
        <taxon>Pleosporomycetidae</taxon>
        <taxon>Pleosporales</taxon>
        <taxon>Pleosporineae</taxon>
        <taxon>Phaeosphaeriaceae</taxon>
        <taxon>Parastagonospora</taxon>
    </lineage>
</organism>
<protein>
    <submittedName>
        <fullName evidence="1">Uncharacterized protein</fullName>
    </submittedName>
</protein>
<evidence type="ECO:0000313" key="1">
    <source>
        <dbReference type="EMBL" id="EAT83362.1"/>
    </source>
</evidence>
<accession>Q0UGE4</accession>
<dbReference type="RefSeq" id="XP_001799471.1">
    <property type="nucleotide sequence ID" value="XM_001799419.1"/>
</dbReference>
<dbReference type="VEuPathDB" id="FungiDB:JI435_438410"/>